<keyword evidence="3" id="KW-0378">Hydrolase</keyword>
<dbReference type="SUPFAM" id="SSF56281">
    <property type="entry name" value="Metallo-hydrolase/oxidoreductase"/>
    <property type="match status" value="1"/>
</dbReference>
<evidence type="ECO:0000259" key="2">
    <source>
        <dbReference type="SMART" id="SM00849"/>
    </source>
</evidence>
<dbReference type="GO" id="GO:0016787">
    <property type="term" value="F:hydrolase activity"/>
    <property type="evidence" value="ECO:0007669"/>
    <property type="project" value="UniProtKB-KW"/>
</dbReference>
<evidence type="ECO:0000313" key="4">
    <source>
        <dbReference type="Proteomes" id="UP000235861"/>
    </source>
</evidence>
<dbReference type="RefSeq" id="WP_100294578.1">
    <property type="nucleotide sequence ID" value="NZ_PGGC01000116.1"/>
</dbReference>
<dbReference type="InterPro" id="IPR050855">
    <property type="entry name" value="NDM-1-like"/>
</dbReference>
<evidence type="ECO:0000313" key="3">
    <source>
        <dbReference type="EMBL" id="PJG58381.1"/>
    </source>
</evidence>
<dbReference type="PANTHER" id="PTHR42951">
    <property type="entry name" value="METALLO-BETA-LACTAMASE DOMAIN-CONTAINING"/>
    <property type="match status" value="1"/>
</dbReference>
<dbReference type="Proteomes" id="UP000235861">
    <property type="component" value="Unassembled WGS sequence"/>
</dbReference>
<dbReference type="Gene3D" id="3.60.15.10">
    <property type="entry name" value="Ribonuclease Z/Hydroxyacylglutathione hydrolase-like"/>
    <property type="match status" value="1"/>
</dbReference>
<feature type="signal peptide" evidence="1">
    <location>
        <begin position="1"/>
        <end position="18"/>
    </location>
</feature>
<feature type="domain" description="Metallo-beta-lactamase" evidence="2">
    <location>
        <begin position="35"/>
        <end position="217"/>
    </location>
</feature>
<feature type="chain" id="PRO_5014160987" evidence="1">
    <location>
        <begin position="19"/>
        <end position="283"/>
    </location>
</feature>
<dbReference type="InterPro" id="IPR001279">
    <property type="entry name" value="Metallo-B-lactamas"/>
</dbReference>
<dbReference type="SMART" id="SM00849">
    <property type="entry name" value="Lactamase_B"/>
    <property type="match status" value="1"/>
</dbReference>
<dbReference type="EMBL" id="PGGC01000116">
    <property type="protein sequence ID" value="PJG58381.1"/>
    <property type="molecule type" value="Genomic_DNA"/>
</dbReference>
<proteinExistence type="predicted"/>
<dbReference type="OrthoDB" id="420651at2"/>
<dbReference type="AlphaFoldDB" id="A0A2H9U2Z0"/>
<protein>
    <submittedName>
        <fullName evidence="3">MBL fold metallo-hydrolase</fullName>
    </submittedName>
</protein>
<keyword evidence="1" id="KW-0732">Signal</keyword>
<organism evidence="3 4">
    <name type="scientific">Aeromonas cavernicola</name>
    <dbReference type="NCBI Taxonomy" id="1006623"/>
    <lineage>
        <taxon>Bacteria</taxon>
        <taxon>Pseudomonadati</taxon>
        <taxon>Pseudomonadota</taxon>
        <taxon>Gammaproteobacteria</taxon>
        <taxon>Aeromonadales</taxon>
        <taxon>Aeromonadaceae</taxon>
        <taxon>Aeromonas</taxon>
    </lineage>
</organism>
<reference evidence="3 4" key="1">
    <citation type="submission" date="2017-11" db="EMBL/GenBank/DDBJ databases">
        <title>Draft genome sequence of environmental isolate Aeromonas cavernicola sp. nov. MDC 2508.</title>
        <authorList>
            <person name="Colston S.M."/>
            <person name="Navarro A."/>
            <person name="Martinez-Murcia A.J."/>
            <person name="Graf J."/>
        </authorList>
    </citation>
    <scope>NUCLEOTIDE SEQUENCE [LARGE SCALE GENOMIC DNA]</scope>
    <source>
        <strain evidence="3 4">MDC 2508</strain>
    </source>
</reference>
<sequence length="283" mass="30837">MNVLALAVTISMAGYAAAAPLTIEVFNPGSQSVTSVSSELIYGEKEAMLVDAQFDTKNGQALVDMVKKSGKKLTRIYISGGDPDYYFGLEPLVKAFPDVKVLASQHVVDHINKTKESKLAYWGPILGDGAPKNLIVPEVYNVSYLTLEGERIEVKEFNTPNAFLWAPSLKTAFGGELVGYGRHLWMADTPTKAERTEWVAALNNMLALNPARVIPGHYRDNAPAGTEAITFTRDYVMRFEQELATTSSTATLVEAMKSAYPDLPVTSGLELGAKVVRGEATWQ</sequence>
<comment type="caution">
    <text evidence="3">The sequence shown here is derived from an EMBL/GenBank/DDBJ whole genome shotgun (WGS) entry which is preliminary data.</text>
</comment>
<name>A0A2H9U2Z0_9GAMM</name>
<dbReference type="CDD" id="cd07739">
    <property type="entry name" value="metallo-hydrolase-like_MBL-fold"/>
    <property type="match status" value="1"/>
</dbReference>
<dbReference type="InterPro" id="IPR036866">
    <property type="entry name" value="RibonucZ/Hydroxyglut_hydro"/>
</dbReference>
<keyword evidence="4" id="KW-1185">Reference proteome</keyword>
<dbReference type="Pfam" id="PF00753">
    <property type="entry name" value="Lactamase_B"/>
    <property type="match status" value="1"/>
</dbReference>
<dbReference type="PANTHER" id="PTHR42951:SF14">
    <property type="entry name" value="METALLO-BETA-LACTAMASE SUPERFAMILY PROTEIN"/>
    <property type="match status" value="1"/>
</dbReference>
<accession>A0A2H9U2Z0</accession>
<evidence type="ECO:0000256" key="1">
    <source>
        <dbReference type="SAM" id="SignalP"/>
    </source>
</evidence>
<gene>
    <name evidence="3" type="ORF">CUC53_13130</name>
</gene>